<reference evidence="4" key="2">
    <citation type="journal article" date="2024" name="Nature">
        <title>Anoxygenic phototroph of the Chloroflexota uses a type I reaction centre.</title>
        <authorList>
            <person name="Tsuji J.M."/>
            <person name="Shaw N.A."/>
            <person name="Nagashima S."/>
            <person name="Venkiteswaran J.J."/>
            <person name="Schiff S.L."/>
            <person name="Watanabe T."/>
            <person name="Fukui M."/>
            <person name="Hanada S."/>
            <person name="Tank M."/>
            <person name="Neufeld J.D."/>
        </authorList>
    </citation>
    <scope>NUCLEOTIDE SEQUENCE</scope>
    <source>
        <strain evidence="4">L227-S17</strain>
    </source>
</reference>
<keyword evidence="2" id="KW-0472">Membrane</keyword>
<protein>
    <submittedName>
        <fullName evidence="3">Uncharacterized protein</fullName>
    </submittedName>
</protein>
<dbReference type="EMBL" id="JACATZ010000003">
    <property type="protein sequence ID" value="NWJ48665.1"/>
    <property type="molecule type" value="Genomic_DNA"/>
</dbReference>
<dbReference type="AlphaFoldDB" id="A0A8T7M965"/>
<dbReference type="RefSeq" id="WP_341470500.1">
    <property type="nucleotide sequence ID" value="NZ_CP128400.1"/>
</dbReference>
<proteinExistence type="predicted"/>
<feature type="region of interest" description="Disordered" evidence="1">
    <location>
        <begin position="129"/>
        <end position="155"/>
    </location>
</feature>
<evidence type="ECO:0000313" key="3">
    <source>
        <dbReference type="EMBL" id="NWJ48665.1"/>
    </source>
</evidence>
<feature type="transmembrane region" description="Helical" evidence="2">
    <location>
        <begin position="65"/>
        <end position="85"/>
    </location>
</feature>
<dbReference type="Proteomes" id="UP000521676">
    <property type="component" value="Unassembled WGS sequence"/>
</dbReference>
<sequence length="155" mass="16783">MRIFGIISLSLLVAGTIVQFVALLSTHDSDQSLVMVGWMLLGLHTIGVGSPIVSLRFVATKKPRMAGVIAIALSVPGILLWIYFLMNHELARIDGSLVILLFLASAIALFIGGILSLREDLQAKAAIEPKQEKIPEPQNKPALRSGVYSKPRSKL</sequence>
<feature type="transmembrane region" description="Helical" evidence="2">
    <location>
        <begin position="32"/>
        <end position="53"/>
    </location>
</feature>
<keyword evidence="2" id="KW-0812">Transmembrane</keyword>
<dbReference type="EMBL" id="CP128400">
    <property type="protein sequence ID" value="WJW68595.1"/>
    <property type="molecule type" value="Genomic_DNA"/>
</dbReference>
<evidence type="ECO:0000313" key="6">
    <source>
        <dbReference type="Proteomes" id="UP001431572"/>
    </source>
</evidence>
<evidence type="ECO:0000256" key="1">
    <source>
        <dbReference type="SAM" id="MobiDB-lite"/>
    </source>
</evidence>
<feature type="transmembrane region" description="Helical" evidence="2">
    <location>
        <begin position="97"/>
        <end position="117"/>
    </location>
</feature>
<dbReference type="Proteomes" id="UP001431572">
    <property type="component" value="Chromosome 2"/>
</dbReference>
<evidence type="ECO:0000313" key="4">
    <source>
        <dbReference type="EMBL" id="WJW68595.1"/>
    </source>
</evidence>
<reference evidence="3 5" key="1">
    <citation type="submission" date="2020-06" db="EMBL/GenBank/DDBJ databases">
        <title>Anoxygenic phototrophic Chloroflexota member uses a Type I reaction center.</title>
        <authorList>
            <person name="Tsuji J.M."/>
            <person name="Shaw N.A."/>
            <person name="Nagashima S."/>
            <person name="Venkiteswaran J."/>
            <person name="Schiff S.L."/>
            <person name="Hanada S."/>
            <person name="Tank M."/>
            <person name="Neufeld J.D."/>
        </authorList>
    </citation>
    <scope>NUCLEOTIDE SEQUENCE [LARGE SCALE GENOMIC DNA]</scope>
    <source>
        <strain evidence="3">L227-S17</strain>
    </source>
</reference>
<evidence type="ECO:0000256" key="2">
    <source>
        <dbReference type="SAM" id="Phobius"/>
    </source>
</evidence>
<evidence type="ECO:0000313" key="5">
    <source>
        <dbReference type="Proteomes" id="UP000521676"/>
    </source>
</evidence>
<accession>A0A8T7M965</accession>
<organism evidence="3 5">
    <name type="scientific">Candidatus Chlorohelix allophototropha</name>
    <dbReference type="NCBI Taxonomy" id="3003348"/>
    <lineage>
        <taxon>Bacteria</taxon>
        <taxon>Bacillati</taxon>
        <taxon>Chloroflexota</taxon>
        <taxon>Chloroflexia</taxon>
        <taxon>Candidatus Chloroheliales</taxon>
        <taxon>Candidatus Chloroheliaceae</taxon>
        <taxon>Candidatus Chlorohelix</taxon>
    </lineage>
</organism>
<keyword evidence="2" id="KW-1133">Transmembrane helix</keyword>
<name>A0A8T7M965_9CHLR</name>
<keyword evidence="6" id="KW-1185">Reference proteome</keyword>
<gene>
    <name evidence="3" type="ORF">HXX08_22625</name>
    <name evidence="4" type="ORF">OZ401_004209</name>
</gene>